<proteinExistence type="inferred from homology"/>
<evidence type="ECO:0000313" key="4">
    <source>
        <dbReference type="EMBL" id="MCM2375269.1"/>
    </source>
</evidence>
<dbReference type="GO" id="GO:0016787">
    <property type="term" value="F:hydrolase activity"/>
    <property type="evidence" value="ECO:0007669"/>
    <property type="project" value="UniProtKB-KW"/>
</dbReference>
<comment type="similarity">
    <text evidence="1">Belongs to the 'GDXG' lipolytic enzyme family.</text>
</comment>
<dbReference type="InterPro" id="IPR049492">
    <property type="entry name" value="BD-FAE-like_dom"/>
</dbReference>
<evidence type="ECO:0000256" key="2">
    <source>
        <dbReference type="ARBA" id="ARBA00022801"/>
    </source>
</evidence>
<reference evidence="4 5" key="1">
    <citation type="journal article" date="2022" name="Syst. Appl. Microbiol.">
        <title>Rhodopirellula aestuarii sp. nov., a novel member of the genus Rhodopirellula isolated from brackish sediments collected in the Tagus River estuary, Portugal.</title>
        <authorList>
            <person name="Vitorino I.R."/>
            <person name="Klimek D."/>
            <person name="Calusinska M."/>
            <person name="Lobo-da-Cunha A."/>
            <person name="Vasconcelos V."/>
            <person name="Lage O.M."/>
        </authorList>
    </citation>
    <scope>NUCLEOTIDE SEQUENCE [LARGE SCALE GENOMIC DNA]</scope>
    <source>
        <strain evidence="4 5">ICT_H3.1</strain>
    </source>
</reference>
<sequence length="282" mass="30592">MEKQMIASGAKVKTYKITTDSKGEAVELKMYLFEPADHKATDRRPAIVFFFGGGWNGGKPSQFAEHCKYLASRGMMAMTADYRVKSRQGTKAIACVSDGKSAVRWIRANSKELGVAPDKIVASGGSAGGHVAACTGVIKKYDESAEDQNVSSVPNALVLFNPALVLAPLEGHPVVNEEKLKSLKNRVGEDPKNISPVHHVAAGAPPTIIFHGKADTTVPYSTAEAFTKAMEEAENQCQLVGYEQQGHGFFNHKNKKGKFDETVAEMDRFLASLGYLKEREAK</sequence>
<dbReference type="EMBL" id="JAMQBK010000156">
    <property type="protein sequence ID" value="MCM2375269.1"/>
    <property type="molecule type" value="Genomic_DNA"/>
</dbReference>
<dbReference type="PANTHER" id="PTHR48081">
    <property type="entry name" value="AB HYDROLASE SUPERFAMILY PROTEIN C4A8.06C"/>
    <property type="match status" value="1"/>
</dbReference>
<keyword evidence="2 4" id="KW-0378">Hydrolase</keyword>
<protein>
    <submittedName>
        <fullName evidence="4">Alpha/beta hydrolase</fullName>
    </submittedName>
</protein>
<dbReference type="Pfam" id="PF20434">
    <property type="entry name" value="BD-FAE"/>
    <property type="match status" value="1"/>
</dbReference>
<dbReference type="RefSeq" id="WP_250933902.1">
    <property type="nucleotide sequence ID" value="NZ_JAMQBK010000156.1"/>
</dbReference>
<comment type="caution">
    <text evidence="4">The sequence shown here is derived from an EMBL/GenBank/DDBJ whole genome shotgun (WGS) entry which is preliminary data.</text>
</comment>
<dbReference type="Gene3D" id="3.40.50.1820">
    <property type="entry name" value="alpha/beta hydrolase"/>
    <property type="match status" value="1"/>
</dbReference>
<dbReference type="InterPro" id="IPR029058">
    <property type="entry name" value="AB_hydrolase_fold"/>
</dbReference>
<dbReference type="InterPro" id="IPR050300">
    <property type="entry name" value="GDXG_lipolytic_enzyme"/>
</dbReference>
<name>A0ABT0UEG8_9BACT</name>
<dbReference type="SUPFAM" id="SSF53474">
    <property type="entry name" value="alpha/beta-Hydrolases"/>
    <property type="match status" value="1"/>
</dbReference>
<organism evidence="4 5">
    <name type="scientific">Aporhodopirellula aestuarii</name>
    <dbReference type="NCBI Taxonomy" id="2950107"/>
    <lineage>
        <taxon>Bacteria</taxon>
        <taxon>Pseudomonadati</taxon>
        <taxon>Planctomycetota</taxon>
        <taxon>Planctomycetia</taxon>
        <taxon>Pirellulales</taxon>
        <taxon>Pirellulaceae</taxon>
        <taxon>Aporhodopirellula</taxon>
    </lineage>
</organism>
<dbReference type="Proteomes" id="UP001202961">
    <property type="component" value="Unassembled WGS sequence"/>
</dbReference>
<evidence type="ECO:0000256" key="1">
    <source>
        <dbReference type="ARBA" id="ARBA00010515"/>
    </source>
</evidence>
<evidence type="ECO:0000259" key="3">
    <source>
        <dbReference type="Pfam" id="PF20434"/>
    </source>
</evidence>
<gene>
    <name evidence="4" type="ORF">NB063_31995</name>
</gene>
<evidence type="ECO:0000313" key="5">
    <source>
        <dbReference type="Proteomes" id="UP001202961"/>
    </source>
</evidence>
<dbReference type="PANTHER" id="PTHR48081:SF30">
    <property type="entry name" value="ACETYL-HYDROLASE LIPR-RELATED"/>
    <property type="match status" value="1"/>
</dbReference>
<keyword evidence="5" id="KW-1185">Reference proteome</keyword>
<accession>A0ABT0UEG8</accession>
<feature type="domain" description="BD-FAE-like" evidence="3">
    <location>
        <begin position="39"/>
        <end position="229"/>
    </location>
</feature>